<protein>
    <submittedName>
        <fullName evidence="2">Uncharacterized protein</fullName>
    </submittedName>
</protein>
<keyword evidence="1" id="KW-0175">Coiled coil</keyword>
<evidence type="ECO:0000313" key="3">
    <source>
        <dbReference type="Proteomes" id="UP001595844"/>
    </source>
</evidence>
<proteinExistence type="predicted"/>
<reference evidence="3" key="1">
    <citation type="journal article" date="2019" name="Int. J. Syst. Evol. Microbiol.">
        <title>The Global Catalogue of Microorganisms (GCM) 10K type strain sequencing project: providing services to taxonomists for standard genome sequencing and annotation.</title>
        <authorList>
            <consortium name="The Broad Institute Genomics Platform"/>
            <consortium name="The Broad Institute Genome Sequencing Center for Infectious Disease"/>
            <person name="Wu L."/>
            <person name="Ma J."/>
        </authorList>
    </citation>
    <scope>NUCLEOTIDE SEQUENCE [LARGE SCALE GENOMIC DNA]</scope>
    <source>
        <strain evidence="3">IBRC-M 10490</strain>
    </source>
</reference>
<name>A0ABV8VBN8_9NOCA</name>
<evidence type="ECO:0000313" key="2">
    <source>
        <dbReference type="EMBL" id="MFC4373356.1"/>
    </source>
</evidence>
<dbReference type="Proteomes" id="UP001595844">
    <property type="component" value="Unassembled WGS sequence"/>
</dbReference>
<organism evidence="2 3">
    <name type="scientific">Nocardia halotolerans</name>
    <dbReference type="NCBI Taxonomy" id="1755878"/>
    <lineage>
        <taxon>Bacteria</taxon>
        <taxon>Bacillati</taxon>
        <taxon>Actinomycetota</taxon>
        <taxon>Actinomycetes</taxon>
        <taxon>Mycobacteriales</taxon>
        <taxon>Nocardiaceae</taxon>
        <taxon>Nocardia</taxon>
    </lineage>
</organism>
<dbReference type="EMBL" id="JBHSDL010000005">
    <property type="protein sequence ID" value="MFC4373356.1"/>
    <property type="molecule type" value="Genomic_DNA"/>
</dbReference>
<comment type="caution">
    <text evidence="2">The sequence shown here is derived from an EMBL/GenBank/DDBJ whole genome shotgun (WGS) entry which is preliminary data.</text>
</comment>
<evidence type="ECO:0000256" key="1">
    <source>
        <dbReference type="SAM" id="Coils"/>
    </source>
</evidence>
<sequence length="55" mass="5842">MTERVEAAERRAADAARQLADAQTACARATADVITAQHQLNSALDDITTALNTTE</sequence>
<dbReference type="RefSeq" id="WP_378556067.1">
    <property type="nucleotide sequence ID" value="NZ_JBHSDL010000005.1"/>
</dbReference>
<feature type="coiled-coil region" evidence="1">
    <location>
        <begin position="5"/>
        <end position="32"/>
    </location>
</feature>
<accession>A0ABV8VBN8</accession>
<keyword evidence="3" id="KW-1185">Reference proteome</keyword>
<gene>
    <name evidence="2" type="ORF">ACFO5K_04525</name>
</gene>